<organism evidence="2 3">
    <name type="scientific">Xylaria grammica</name>
    <dbReference type="NCBI Taxonomy" id="363999"/>
    <lineage>
        <taxon>Eukaryota</taxon>
        <taxon>Fungi</taxon>
        <taxon>Dikarya</taxon>
        <taxon>Ascomycota</taxon>
        <taxon>Pezizomycotina</taxon>
        <taxon>Sordariomycetes</taxon>
        <taxon>Xylariomycetidae</taxon>
        <taxon>Xylariales</taxon>
        <taxon>Xylariaceae</taxon>
        <taxon>Xylaria</taxon>
    </lineage>
</organism>
<evidence type="ECO:0008006" key="4">
    <source>
        <dbReference type="Google" id="ProtNLM"/>
    </source>
</evidence>
<proteinExistence type="predicted"/>
<reference evidence="2 3" key="1">
    <citation type="submission" date="2018-12" db="EMBL/GenBank/DDBJ databases">
        <title>Draft genome sequence of Xylaria grammica IHI A82.</title>
        <authorList>
            <person name="Buettner E."/>
            <person name="Kellner H."/>
        </authorList>
    </citation>
    <scope>NUCLEOTIDE SEQUENCE [LARGE SCALE GENOMIC DNA]</scope>
    <source>
        <strain evidence="2 3">IHI A82</strain>
    </source>
</reference>
<feature type="region of interest" description="Disordered" evidence="1">
    <location>
        <begin position="290"/>
        <end position="309"/>
    </location>
</feature>
<dbReference type="EMBL" id="RYZI01000323">
    <property type="protein sequence ID" value="RWA06602.1"/>
    <property type="molecule type" value="Genomic_DNA"/>
</dbReference>
<dbReference type="STRING" id="363999.A0A439CWL6"/>
<accession>A0A439CWL6</accession>
<dbReference type="InterPro" id="IPR037151">
    <property type="entry name" value="AlkB-like_sf"/>
</dbReference>
<dbReference type="SUPFAM" id="SSF51197">
    <property type="entry name" value="Clavaminate synthase-like"/>
    <property type="match status" value="1"/>
</dbReference>
<dbReference type="Proteomes" id="UP000286045">
    <property type="component" value="Unassembled WGS sequence"/>
</dbReference>
<dbReference type="Gene3D" id="2.60.120.590">
    <property type="entry name" value="Alpha-ketoglutarate-dependent dioxygenase AlkB-like"/>
    <property type="match status" value="1"/>
</dbReference>
<evidence type="ECO:0000256" key="1">
    <source>
        <dbReference type="SAM" id="MobiDB-lite"/>
    </source>
</evidence>
<protein>
    <recommendedName>
        <fullName evidence="4">Alpha-ketoglutarate-dependent dioxygenase AlkB-like domain-containing protein</fullName>
    </recommendedName>
</protein>
<comment type="caution">
    <text evidence="2">The sequence shown here is derived from an EMBL/GenBank/DDBJ whole genome shotgun (WGS) entry which is preliminary data.</text>
</comment>
<dbReference type="AlphaFoldDB" id="A0A439CWL6"/>
<sequence>MPASYYRAPAMARYDRFQGVYQSYYGNRIHADSGRRPGPLTEGRLTIPGPALKKMLFLSQPSIPSAACAVGIGNVGCGREEILKFHPNHSSREEVLLPLTFDIVAKSIWLIRGRVPLAHVVDIVTESIDSSVWRGAYGRKEIFNSATPQQASILWPQHIVVHRLSDFRLEHGDMVIMHGTKIHKTYEHSVIAAGVRRYALTCRYIRPETIPDAARREKALVNRAVPAGPEQQKQAYKEETARTPTAILTNAYALSIHALRIPWKWQGIRPWIRTRSGSWNLAAARFQADTPRRRRHSCTGTKKRPDDSAQIRRLPIAHNAGNIGDLISGRYTALHYKARSGVPARRPWRGFITE</sequence>
<evidence type="ECO:0000313" key="2">
    <source>
        <dbReference type="EMBL" id="RWA06602.1"/>
    </source>
</evidence>
<keyword evidence="3" id="KW-1185">Reference proteome</keyword>
<gene>
    <name evidence="2" type="ORF">EKO27_g8500</name>
</gene>
<name>A0A439CWL6_9PEZI</name>
<evidence type="ECO:0000313" key="3">
    <source>
        <dbReference type="Proteomes" id="UP000286045"/>
    </source>
</evidence>